<gene>
    <name evidence="1" type="ORF">AKJ09_07993</name>
</gene>
<sequence length="76" mass="8011">MVLVANPAMKWTKGAGDIWTARVGPFGLKVQPKGDGRWIWLVTKADAANPEATGVGSSLGAAKTATEQYVRRSGLV</sequence>
<proteinExistence type="predicted"/>
<dbReference type="KEGG" id="llu:AKJ09_07993"/>
<evidence type="ECO:0000313" key="2">
    <source>
        <dbReference type="Proteomes" id="UP000064967"/>
    </source>
</evidence>
<organism evidence="1 2">
    <name type="scientific">Labilithrix luteola</name>
    <dbReference type="NCBI Taxonomy" id="1391654"/>
    <lineage>
        <taxon>Bacteria</taxon>
        <taxon>Pseudomonadati</taxon>
        <taxon>Myxococcota</taxon>
        <taxon>Polyangia</taxon>
        <taxon>Polyangiales</taxon>
        <taxon>Labilitrichaceae</taxon>
        <taxon>Labilithrix</taxon>
    </lineage>
</organism>
<protein>
    <submittedName>
        <fullName evidence="1">Uncharacterized protein</fullName>
    </submittedName>
</protein>
<evidence type="ECO:0000313" key="1">
    <source>
        <dbReference type="EMBL" id="AKV01330.1"/>
    </source>
</evidence>
<dbReference type="AlphaFoldDB" id="A0A0K1Q7F9"/>
<dbReference type="Proteomes" id="UP000064967">
    <property type="component" value="Chromosome"/>
</dbReference>
<dbReference type="EMBL" id="CP012333">
    <property type="protein sequence ID" value="AKV01330.1"/>
    <property type="molecule type" value="Genomic_DNA"/>
</dbReference>
<accession>A0A0K1Q7F9</accession>
<reference evidence="1 2" key="1">
    <citation type="submission" date="2015-08" db="EMBL/GenBank/DDBJ databases">
        <authorList>
            <person name="Babu N.S."/>
            <person name="Beckwith C.J."/>
            <person name="Beseler K.G."/>
            <person name="Brison A."/>
            <person name="Carone J.V."/>
            <person name="Caskin T.P."/>
            <person name="Diamond M."/>
            <person name="Durham M.E."/>
            <person name="Foxe J.M."/>
            <person name="Go M."/>
            <person name="Henderson B.A."/>
            <person name="Jones I.B."/>
            <person name="McGettigan J.A."/>
            <person name="Micheletti S.J."/>
            <person name="Nasrallah M.E."/>
            <person name="Ortiz D."/>
            <person name="Piller C.R."/>
            <person name="Privatt S.R."/>
            <person name="Schneider S.L."/>
            <person name="Sharp S."/>
            <person name="Smith T.C."/>
            <person name="Stanton J.D."/>
            <person name="Ullery H.E."/>
            <person name="Wilson R.J."/>
            <person name="Serrano M.G."/>
            <person name="Buck G."/>
            <person name="Lee V."/>
            <person name="Wang Y."/>
            <person name="Carvalho R."/>
            <person name="Voegtly L."/>
            <person name="Shi R."/>
            <person name="Duckworth R."/>
            <person name="Johnson A."/>
            <person name="Loviza R."/>
            <person name="Walstead R."/>
            <person name="Shah Z."/>
            <person name="Kiflezghi M."/>
            <person name="Wade K."/>
            <person name="Ball S.L."/>
            <person name="Bradley K.W."/>
            <person name="Asai D.J."/>
            <person name="Bowman C.A."/>
            <person name="Russell D.A."/>
            <person name="Pope W.H."/>
            <person name="Jacobs-Sera D."/>
            <person name="Hendrix R.W."/>
            <person name="Hatfull G.F."/>
        </authorList>
    </citation>
    <scope>NUCLEOTIDE SEQUENCE [LARGE SCALE GENOMIC DNA]</scope>
    <source>
        <strain evidence="1 2">DSM 27648</strain>
    </source>
</reference>
<name>A0A0K1Q7F9_9BACT</name>
<keyword evidence="2" id="KW-1185">Reference proteome</keyword>